<protein>
    <submittedName>
        <fullName evidence="1">5-phospho-alpha-D-ribosyl 1,2-cyclic phosphate phosphodiesterase</fullName>
    </submittedName>
</protein>
<dbReference type="InterPro" id="IPR036866">
    <property type="entry name" value="RibonucZ/Hydroxyglut_hydro"/>
</dbReference>
<reference evidence="1 2" key="1">
    <citation type="submission" date="2018-07" db="EMBL/GenBank/DDBJ databases">
        <title>Genomic Encyclopedia of Type Strains, Phase IV (KMG-IV): sequencing the most valuable type-strain genomes for metagenomic binning, comparative biology and taxonomic classification.</title>
        <authorList>
            <person name="Goeker M."/>
        </authorList>
    </citation>
    <scope>NUCLEOTIDE SEQUENCE [LARGE SCALE GENOMIC DNA]</scope>
    <source>
        <strain evidence="1 2">DSM 26407</strain>
    </source>
</reference>
<name>A0A369CAM4_9GAMM</name>
<dbReference type="Gene3D" id="3.60.15.10">
    <property type="entry name" value="Ribonuclease Z/Hydroxyacylglutathione hydrolase-like"/>
    <property type="match status" value="1"/>
</dbReference>
<comment type="caution">
    <text evidence="1">The sequence shown here is derived from an EMBL/GenBank/DDBJ whole genome shotgun (WGS) entry which is preliminary data.</text>
</comment>
<sequence length="267" mass="28595">MRLSFLSTGTEAGVPVYGCDCPACSRARFDRSARRRPGGCLQVEAGPARLLVGGCPGLPGERRVPDGRLDAILLPDWRPGRLSGLHALRWGVGAPIPLFGPAPPADLDLVREPGLLRPLTLEPLQPLRLGPIGILALPLTGSPEYGYALEHGESRIVWLPGAPRLAGPALQALSRWVPDLLITGADWEEGVPAAADGGPWSRLSALRVALGARRTLITHVSHQLDRWRMGRMDGIPADVEFVRDGQRESSEALDLTPVAGVERENAV</sequence>
<gene>
    <name evidence="1" type="ORF">DFQ59_10417</name>
</gene>
<dbReference type="Proteomes" id="UP000252707">
    <property type="component" value="Unassembled WGS sequence"/>
</dbReference>
<proteinExistence type="predicted"/>
<evidence type="ECO:0000313" key="1">
    <source>
        <dbReference type="EMBL" id="RCX30581.1"/>
    </source>
</evidence>
<dbReference type="RefSeq" id="WP_114279582.1">
    <property type="nucleotide sequence ID" value="NZ_QPJY01000004.1"/>
</dbReference>
<dbReference type="AlphaFoldDB" id="A0A369CAM4"/>
<evidence type="ECO:0000313" key="2">
    <source>
        <dbReference type="Proteomes" id="UP000252707"/>
    </source>
</evidence>
<accession>A0A369CAM4</accession>
<dbReference type="OrthoDB" id="9778305at2"/>
<organism evidence="1 2">
    <name type="scientific">Thioalbus denitrificans</name>
    <dbReference type="NCBI Taxonomy" id="547122"/>
    <lineage>
        <taxon>Bacteria</taxon>
        <taxon>Pseudomonadati</taxon>
        <taxon>Pseudomonadota</taxon>
        <taxon>Gammaproteobacteria</taxon>
        <taxon>Chromatiales</taxon>
        <taxon>Ectothiorhodospiraceae</taxon>
        <taxon>Thioalbus</taxon>
    </lineage>
</organism>
<dbReference type="EMBL" id="QPJY01000004">
    <property type="protein sequence ID" value="RCX30581.1"/>
    <property type="molecule type" value="Genomic_DNA"/>
</dbReference>
<keyword evidence="2" id="KW-1185">Reference proteome</keyword>
<dbReference type="SUPFAM" id="SSF56281">
    <property type="entry name" value="Metallo-hydrolase/oxidoreductase"/>
    <property type="match status" value="1"/>
</dbReference>